<dbReference type="OrthoDB" id="3520894at2759"/>
<dbReference type="AlphaFoldDB" id="A0A2J6TJF8"/>
<dbReference type="GeneID" id="36590801"/>
<accession>A0A2J6TJF8</accession>
<evidence type="ECO:0000313" key="3">
    <source>
        <dbReference type="Proteomes" id="UP000235371"/>
    </source>
</evidence>
<name>A0A2J6TJF8_9HELO</name>
<dbReference type="EMBL" id="KZ613782">
    <property type="protein sequence ID" value="PMD63155.1"/>
    <property type="molecule type" value="Genomic_DNA"/>
</dbReference>
<dbReference type="Pfam" id="PF20150">
    <property type="entry name" value="2EXR"/>
    <property type="match status" value="1"/>
</dbReference>
<evidence type="ECO:0000313" key="2">
    <source>
        <dbReference type="EMBL" id="PMD63155.1"/>
    </source>
</evidence>
<dbReference type="InParanoid" id="A0A2J6TJF8"/>
<evidence type="ECO:0000259" key="1">
    <source>
        <dbReference type="Pfam" id="PF20150"/>
    </source>
</evidence>
<protein>
    <recommendedName>
        <fullName evidence="1">2EXR domain-containing protein</fullName>
    </recommendedName>
</protein>
<gene>
    <name evidence="2" type="ORF">K444DRAFT_626898</name>
</gene>
<proteinExistence type="predicted"/>
<keyword evidence="3" id="KW-1185">Reference proteome</keyword>
<sequence>MAGNTRLRTLLQTLPPLKTYLTAQSLQTFTVFPRLPLELRSRIWRLVAFDSRVIKLVPYNLPTNPRVEGQSKHPSMLHASRESRREGMQHYRKCLQKCCDIRTHSQNVPCGKPRNIIYVNFKVDRFRYGIYDRYVANDGKMAFDWKVVQWGGYNFQIKDMVRIKRLEIELYCSKFPQPLEAFRNLKHLRDNVKFEECTFLVKRWNGLNEAGNASFEDSYRTADFYSCMFNSFDLIFKHYQEHRGLDFAVRVQLRSKGEWRDLPPGPSVLPTSSKETLNRVSARIEKGDGEKIREKAGENFE</sequence>
<dbReference type="PANTHER" id="PTHR35910:SF6">
    <property type="entry name" value="2EXR DOMAIN-CONTAINING PROTEIN"/>
    <property type="match status" value="1"/>
</dbReference>
<reference evidence="2 3" key="1">
    <citation type="submission" date="2016-04" db="EMBL/GenBank/DDBJ databases">
        <title>A degradative enzymes factory behind the ericoid mycorrhizal symbiosis.</title>
        <authorList>
            <consortium name="DOE Joint Genome Institute"/>
            <person name="Martino E."/>
            <person name="Morin E."/>
            <person name="Grelet G."/>
            <person name="Kuo A."/>
            <person name="Kohler A."/>
            <person name="Daghino S."/>
            <person name="Barry K."/>
            <person name="Choi C."/>
            <person name="Cichocki N."/>
            <person name="Clum A."/>
            <person name="Copeland A."/>
            <person name="Hainaut M."/>
            <person name="Haridas S."/>
            <person name="Labutti K."/>
            <person name="Lindquist E."/>
            <person name="Lipzen A."/>
            <person name="Khouja H.-R."/>
            <person name="Murat C."/>
            <person name="Ohm R."/>
            <person name="Olson A."/>
            <person name="Spatafora J."/>
            <person name="Veneault-Fourrey C."/>
            <person name="Henrissat B."/>
            <person name="Grigoriev I."/>
            <person name="Martin F."/>
            <person name="Perotto S."/>
        </authorList>
    </citation>
    <scope>NUCLEOTIDE SEQUENCE [LARGE SCALE GENOMIC DNA]</scope>
    <source>
        <strain evidence="2 3">E</strain>
    </source>
</reference>
<dbReference type="Proteomes" id="UP000235371">
    <property type="component" value="Unassembled WGS sequence"/>
</dbReference>
<dbReference type="PANTHER" id="PTHR35910">
    <property type="entry name" value="2EXR DOMAIN-CONTAINING PROTEIN"/>
    <property type="match status" value="1"/>
</dbReference>
<dbReference type="InterPro" id="IPR045518">
    <property type="entry name" value="2EXR"/>
</dbReference>
<organism evidence="2 3">
    <name type="scientific">Hyaloscypha bicolor E</name>
    <dbReference type="NCBI Taxonomy" id="1095630"/>
    <lineage>
        <taxon>Eukaryota</taxon>
        <taxon>Fungi</taxon>
        <taxon>Dikarya</taxon>
        <taxon>Ascomycota</taxon>
        <taxon>Pezizomycotina</taxon>
        <taxon>Leotiomycetes</taxon>
        <taxon>Helotiales</taxon>
        <taxon>Hyaloscyphaceae</taxon>
        <taxon>Hyaloscypha</taxon>
        <taxon>Hyaloscypha bicolor</taxon>
    </lineage>
</organism>
<dbReference type="RefSeq" id="XP_024740059.1">
    <property type="nucleotide sequence ID" value="XM_024882724.1"/>
</dbReference>
<feature type="domain" description="2EXR" evidence="1">
    <location>
        <begin position="29"/>
        <end position="125"/>
    </location>
</feature>